<dbReference type="InterPro" id="IPR036396">
    <property type="entry name" value="Cyt_P450_sf"/>
</dbReference>
<keyword evidence="3 6" id="KW-0560">Oxidoreductase</keyword>
<keyword evidence="10" id="KW-1185">Reference proteome</keyword>
<keyword evidence="8" id="KW-1133">Transmembrane helix</keyword>
<evidence type="ECO:0000256" key="1">
    <source>
        <dbReference type="ARBA" id="ARBA00010617"/>
    </source>
</evidence>
<dbReference type="Gene3D" id="1.10.630.10">
    <property type="entry name" value="Cytochrome P450"/>
    <property type="match status" value="1"/>
</dbReference>
<evidence type="ECO:0000256" key="8">
    <source>
        <dbReference type="SAM" id="Phobius"/>
    </source>
</evidence>
<protein>
    <submittedName>
        <fullName evidence="9">Cytochrome P450</fullName>
    </submittedName>
</protein>
<keyword evidence="8" id="KW-0812">Transmembrane</keyword>
<dbReference type="InterPro" id="IPR017972">
    <property type="entry name" value="Cyt_P450_CS"/>
</dbReference>
<feature type="transmembrane region" description="Helical" evidence="8">
    <location>
        <begin position="17"/>
        <end position="36"/>
    </location>
</feature>
<evidence type="ECO:0000313" key="9">
    <source>
        <dbReference type="EMBL" id="KAK8246408.1"/>
    </source>
</evidence>
<evidence type="ECO:0000256" key="7">
    <source>
        <dbReference type="SAM" id="MobiDB-lite"/>
    </source>
</evidence>
<dbReference type="InterPro" id="IPR002401">
    <property type="entry name" value="Cyt_P450_E_grp-I"/>
</dbReference>
<keyword evidence="5 6" id="KW-0503">Monooxygenase</keyword>
<dbReference type="PANTHER" id="PTHR46300:SF2">
    <property type="entry name" value="CYTOCHROME P450 MONOOXYGENASE ALNH-RELATED"/>
    <property type="match status" value="1"/>
</dbReference>
<dbReference type="Proteomes" id="UP001492380">
    <property type="component" value="Unassembled WGS sequence"/>
</dbReference>
<evidence type="ECO:0000256" key="4">
    <source>
        <dbReference type="ARBA" id="ARBA00023004"/>
    </source>
</evidence>
<dbReference type="PRINTS" id="PR00463">
    <property type="entry name" value="EP450I"/>
</dbReference>
<evidence type="ECO:0000256" key="6">
    <source>
        <dbReference type="RuleBase" id="RU000461"/>
    </source>
</evidence>
<keyword evidence="8" id="KW-0472">Membrane</keyword>
<evidence type="ECO:0000256" key="5">
    <source>
        <dbReference type="ARBA" id="ARBA00023033"/>
    </source>
</evidence>
<evidence type="ECO:0000313" key="10">
    <source>
        <dbReference type="Proteomes" id="UP001492380"/>
    </source>
</evidence>
<comment type="caution">
    <text evidence="9">The sequence shown here is derived from an EMBL/GenBank/DDBJ whole genome shotgun (WGS) entry which is preliminary data.</text>
</comment>
<keyword evidence="4 6" id="KW-0408">Iron</keyword>
<dbReference type="EMBL" id="JBBWRZ010000001">
    <property type="protein sequence ID" value="KAK8246408.1"/>
    <property type="molecule type" value="Genomic_DNA"/>
</dbReference>
<keyword evidence="6" id="KW-0349">Heme</keyword>
<dbReference type="PROSITE" id="PS00086">
    <property type="entry name" value="CYTOCHROME_P450"/>
    <property type="match status" value="1"/>
</dbReference>
<evidence type="ECO:0000256" key="2">
    <source>
        <dbReference type="ARBA" id="ARBA00022723"/>
    </source>
</evidence>
<dbReference type="InterPro" id="IPR001128">
    <property type="entry name" value="Cyt_P450"/>
</dbReference>
<sequence>MASITTHVSLFTSSSPGLPTLILTLILSSILLALAIRSRKTKVLLPPSPPGAWPLIGHLPQFISAAKAHRLHLLVEHWIREYGGDEGLVRVRIAGVEVVHVGKDEAVKALDWLASKTKVAYVCMWLTREQAIFDKSSAFTSERPRWIVSNELMTGKWNVLLLSASDKRWKNQRKVINSTLTSVPRADAGVPIIERESLAFLHEVAQDPGVAKESKKLMDSIGRYTYSAFAQQTFGLEVPHGASNIVHYIHGNFRADVNAETGLAQILATLPGAHLVDVFPLLDYLPQFLKPWERAARERFRRDVAFSQERMKRVKKLIQEGHVPDSMLARALTEEKGLGFETEDEAAYLSLNLIIGAADTSQMSTWSFLEAMLLYPEVQRKAQDEIGNRLPEWSDFEEIPYIRCLMKEVWRWHPPVTLGHPHITTRDIPFKGYVIPKGMRIQLNAWAIGRDPKRHKDPERFWPERFEGDNTTVGGGDRVEKTMKTHKGQVQQSANLADATQRDHFAFGAGRRICPGTTVAERSLGIAMMRILWAFDVKPSSAAKHPLNPQEWSGDPPGNPGEGMPIVLEPRSDEKVKAVEKAWKRQQEEHPCRGRMD</sequence>
<dbReference type="SUPFAM" id="SSF48264">
    <property type="entry name" value="Cytochrome P450"/>
    <property type="match status" value="1"/>
</dbReference>
<accession>A0ABR1Z1Y2</accession>
<reference evidence="9 10" key="1">
    <citation type="submission" date="2024-04" db="EMBL/GenBank/DDBJ databases">
        <title>Phyllosticta paracitricarpa is synonymous to the EU quarantine fungus P. citricarpa based on phylogenomic analyses.</title>
        <authorList>
            <consortium name="Lawrence Berkeley National Laboratory"/>
            <person name="Van Ingen-Buijs V.A."/>
            <person name="Van Westerhoven A.C."/>
            <person name="Haridas S."/>
            <person name="Skiadas P."/>
            <person name="Martin F."/>
            <person name="Groenewald J.Z."/>
            <person name="Crous P.W."/>
            <person name="Seidl M.F."/>
        </authorList>
    </citation>
    <scope>NUCLEOTIDE SEQUENCE [LARGE SCALE GENOMIC DNA]</scope>
    <source>
        <strain evidence="9 10">CBS 123374</strain>
    </source>
</reference>
<gene>
    <name evidence="9" type="ORF">HDK90DRAFT_521076</name>
</gene>
<dbReference type="PANTHER" id="PTHR46300">
    <property type="entry name" value="P450, PUTATIVE (EUROFUNG)-RELATED-RELATED"/>
    <property type="match status" value="1"/>
</dbReference>
<proteinExistence type="inferred from homology"/>
<evidence type="ECO:0000256" key="3">
    <source>
        <dbReference type="ARBA" id="ARBA00023002"/>
    </source>
</evidence>
<keyword evidence="2 6" id="KW-0479">Metal-binding</keyword>
<dbReference type="Pfam" id="PF00067">
    <property type="entry name" value="p450"/>
    <property type="match status" value="1"/>
</dbReference>
<feature type="region of interest" description="Disordered" evidence="7">
    <location>
        <begin position="543"/>
        <end position="570"/>
    </location>
</feature>
<name>A0ABR1Z1Y2_9PEZI</name>
<organism evidence="9 10">
    <name type="scientific">Phyllosticta capitalensis</name>
    <dbReference type="NCBI Taxonomy" id="121624"/>
    <lineage>
        <taxon>Eukaryota</taxon>
        <taxon>Fungi</taxon>
        <taxon>Dikarya</taxon>
        <taxon>Ascomycota</taxon>
        <taxon>Pezizomycotina</taxon>
        <taxon>Dothideomycetes</taxon>
        <taxon>Dothideomycetes incertae sedis</taxon>
        <taxon>Botryosphaeriales</taxon>
        <taxon>Phyllostictaceae</taxon>
        <taxon>Phyllosticta</taxon>
    </lineage>
</organism>
<dbReference type="PRINTS" id="PR00385">
    <property type="entry name" value="P450"/>
</dbReference>
<dbReference type="InterPro" id="IPR050364">
    <property type="entry name" value="Cytochrome_P450_fung"/>
</dbReference>
<comment type="similarity">
    <text evidence="1 6">Belongs to the cytochrome P450 family.</text>
</comment>